<organism evidence="1 2">
    <name type="scientific">Streptomyces cadmiisoli</name>
    <dbReference type="NCBI Taxonomy" id="2184053"/>
    <lineage>
        <taxon>Bacteria</taxon>
        <taxon>Bacillati</taxon>
        <taxon>Actinomycetota</taxon>
        <taxon>Actinomycetes</taxon>
        <taxon>Kitasatosporales</taxon>
        <taxon>Streptomycetaceae</taxon>
        <taxon>Streptomyces</taxon>
        <taxon>Streptomyces aurantiacus group</taxon>
    </lineage>
</organism>
<sequence>MPAKAVLFDYKTILLKHGTPTATGTAALLHSLVAKGLQWCILSTDPLSPDQKEQLQQLGYPEPSLLIDQSHIAGGKRRGSPAWIDAVTTALHLQRYELLYVGCTAMDWRTAINSGVMYQHAAWAASMPSGTTSLVARTPGDVDRFLEMFLSSDPSWSHRADQGNWSLRSLLSASALLPSTSPGPTFRLQDVFTYKKPVKIADADARSVLMLFVLANAYLEDLIPANPYFCIYPSSTSGQVSERLKTYLDKAAALFHGYYREDLLVRAVDAPDTSLERWKASQGQAAQNISIATQAQTVHLGSGYRGKLGTKTVVVLDDFTTHGMSLEWARLLLTAAGAQRIVMLTVGKYGSRHTRYDLKDPSTLAPYQLNSLTADSFTTTSLTPVFDPQAQDRLYQHLVTSLDSSKD</sequence>
<gene>
    <name evidence="1" type="ORF">DN051_44505</name>
</gene>
<proteinExistence type="predicted"/>
<evidence type="ECO:0008006" key="3">
    <source>
        <dbReference type="Google" id="ProtNLM"/>
    </source>
</evidence>
<dbReference type="SUPFAM" id="SSF56784">
    <property type="entry name" value="HAD-like"/>
    <property type="match status" value="1"/>
</dbReference>
<evidence type="ECO:0000313" key="1">
    <source>
        <dbReference type="EMBL" id="AWW43569.1"/>
    </source>
</evidence>
<dbReference type="AlphaFoldDB" id="A0A2Z4JEN1"/>
<dbReference type="Proteomes" id="UP000249616">
    <property type="component" value="Plasmid unnamed1"/>
</dbReference>
<keyword evidence="1" id="KW-0614">Plasmid</keyword>
<geneLocation type="plasmid" evidence="1 2">
    <name>unnamed1</name>
</geneLocation>
<accession>A0A2Z4JEN1</accession>
<dbReference type="SUPFAM" id="SSF53271">
    <property type="entry name" value="PRTase-like"/>
    <property type="match status" value="1"/>
</dbReference>
<dbReference type="KEGG" id="scad:DN051_44505"/>
<dbReference type="RefSeq" id="WP_112443350.1">
    <property type="nucleotide sequence ID" value="NZ_CP030074.1"/>
</dbReference>
<protein>
    <recommendedName>
        <fullName evidence="3">Phosphoribosyltransferase</fullName>
    </recommendedName>
</protein>
<name>A0A2Z4JEN1_9ACTN</name>
<reference evidence="2" key="1">
    <citation type="submission" date="2018-06" db="EMBL/GenBank/DDBJ databases">
        <authorList>
            <person name="Li K."/>
        </authorList>
    </citation>
    <scope>NUCLEOTIDE SEQUENCE [LARGE SCALE GENOMIC DNA]</scope>
    <source>
        <strain evidence="2">ZFG47</strain>
        <plasmid evidence="2">unnamed1</plasmid>
    </source>
</reference>
<dbReference type="InterPro" id="IPR029057">
    <property type="entry name" value="PRTase-like"/>
</dbReference>
<dbReference type="EMBL" id="CP030074">
    <property type="protein sequence ID" value="AWW43569.1"/>
    <property type="molecule type" value="Genomic_DNA"/>
</dbReference>
<evidence type="ECO:0000313" key="2">
    <source>
        <dbReference type="Proteomes" id="UP000249616"/>
    </source>
</evidence>
<keyword evidence="2" id="KW-1185">Reference proteome</keyword>
<dbReference type="InterPro" id="IPR036412">
    <property type="entry name" value="HAD-like_sf"/>
</dbReference>